<dbReference type="Proteomes" id="UP000011750">
    <property type="component" value="Unassembled WGS sequence"/>
</dbReference>
<evidence type="ECO:0000313" key="2">
    <source>
        <dbReference type="Proteomes" id="UP000011750"/>
    </source>
</evidence>
<dbReference type="Gramene" id="Bra039580.1">
    <property type="protein sequence ID" value="Bra039580.1-P"/>
    <property type="gene ID" value="Bra039580"/>
</dbReference>
<evidence type="ECO:0000313" key="1">
    <source>
        <dbReference type="EnsemblPlants" id="Bra039580.1-P"/>
    </source>
</evidence>
<dbReference type="InParanoid" id="M4FEQ8"/>
<protein>
    <submittedName>
        <fullName evidence="1">Uncharacterized protein</fullName>
    </submittedName>
</protein>
<reference evidence="2" key="1">
    <citation type="journal article" date="2011" name="Nat. Genet.">
        <title>The genome of the mesopolyploid crop species Brassica rapa.</title>
        <authorList>
            <consortium name="Brassica rapa Genome Sequencing Project Consortium"/>
            <person name="Wang X."/>
            <person name="Wang H."/>
            <person name="Wang J."/>
            <person name="Sun R."/>
            <person name="Wu J."/>
            <person name="Liu S."/>
            <person name="Bai Y."/>
            <person name="Mun J.H."/>
            <person name="Bancroft I."/>
            <person name="Cheng F."/>
            <person name="Huang S."/>
            <person name="Li X."/>
            <person name="Hua W."/>
            <person name="Wang J."/>
            <person name="Wang X."/>
            <person name="Freeling M."/>
            <person name="Pires J.C."/>
            <person name="Paterson A.H."/>
            <person name="Chalhoub B."/>
            <person name="Wang B."/>
            <person name="Hayward A."/>
            <person name="Sharpe A.G."/>
            <person name="Park B.S."/>
            <person name="Weisshaar B."/>
            <person name="Liu B."/>
            <person name="Li B."/>
            <person name="Liu B."/>
            <person name="Tong C."/>
            <person name="Song C."/>
            <person name="Duran C."/>
            <person name="Peng C."/>
            <person name="Geng C."/>
            <person name="Koh C."/>
            <person name="Lin C."/>
            <person name="Edwards D."/>
            <person name="Mu D."/>
            <person name="Shen D."/>
            <person name="Soumpourou E."/>
            <person name="Li F."/>
            <person name="Fraser F."/>
            <person name="Conant G."/>
            <person name="Lassalle G."/>
            <person name="King G.J."/>
            <person name="Bonnema G."/>
            <person name="Tang H."/>
            <person name="Wang H."/>
            <person name="Belcram H."/>
            <person name="Zhou H."/>
            <person name="Hirakawa H."/>
            <person name="Abe H."/>
            <person name="Guo H."/>
            <person name="Wang H."/>
            <person name="Jin H."/>
            <person name="Parkin I.A."/>
            <person name="Batley J."/>
            <person name="Kim J.S."/>
            <person name="Just J."/>
            <person name="Li J."/>
            <person name="Xu J."/>
            <person name="Deng J."/>
            <person name="Kim J.A."/>
            <person name="Li J."/>
            <person name="Yu J."/>
            <person name="Meng J."/>
            <person name="Wang J."/>
            <person name="Min J."/>
            <person name="Poulain J."/>
            <person name="Wang J."/>
            <person name="Hatakeyama K."/>
            <person name="Wu K."/>
            <person name="Wang L."/>
            <person name="Fang L."/>
            <person name="Trick M."/>
            <person name="Links M.G."/>
            <person name="Zhao M."/>
            <person name="Jin M."/>
            <person name="Ramchiary N."/>
            <person name="Drou N."/>
            <person name="Berkman P.J."/>
            <person name="Cai Q."/>
            <person name="Huang Q."/>
            <person name="Li R."/>
            <person name="Tabata S."/>
            <person name="Cheng S."/>
            <person name="Zhang S."/>
            <person name="Zhang S."/>
            <person name="Huang S."/>
            <person name="Sato S."/>
            <person name="Sun S."/>
            <person name="Kwon S.J."/>
            <person name="Choi S.R."/>
            <person name="Lee T.H."/>
            <person name="Fan W."/>
            <person name="Zhao X."/>
            <person name="Tan X."/>
            <person name="Xu X."/>
            <person name="Wang Y."/>
            <person name="Qiu Y."/>
            <person name="Yin Y."/>
            <person name="Li Y."/>
            <person name="Du Y."/>
            <person name="Liao Y."/>
            <person name="Lim Y."/>
            <person name="Narusaka Y."/>
            <person name="Wang Y."/>
            <person name="Wang Z."/>
            <person name="Li Z."/>
            <person name="Wang Z."/>
            <person name="Xiong Z."/>
            <person name="Zhang Z."/>
        </authorList>
    </citation>
    <scope>NUCLEOTIDE SEQUENCE [LARGE SCALE GENOMIC DNA]</scope>
    <source>
        <strain evidence="2">cv. Chiifu-401-42</strain>
    </source>
</reference>
<dbReference type="EnsemblPlants" id="Bra039580.1">
    <property type="protein sequence ID" value="Bra039580.1-P"/>
    <property type="gene ID" value="Bra039580"/>
</dbReference>
<name>M4FEQ8_BRACM</name>
<reference evidence="1" key="3">
    <citation type="submission" date="2023-03" db="UniProtKB">
        <authorList>
            <consortium name="EnsemblPlants"/>
        </authorList>
    </citation>
    <scope>IDENTIFICATION</scope>
    <source>
        <strain evidence="1">cv. Chiifu-401-42</strain>
    </source>
</reference>
<keyword evidence="2" id="KW-1185">Reference proteome</keyword>
<organism evidence="1 2">
    <name type="scientific">Brassica campestris</name>
    <name type="common">Field mustard</name>
    <dbReference type="NCBI Taxonomy" id="3711"/>
    <lineage>
        <taxon>Eukaryota</taxon>
        <taxon>Viridiplantae</taxon>
        <taxon>Streptophyta</taxon>
        <taxon>Embryophyta</taxon>
        <taxon>Tracheophyta</taxon>
        <taxon>Spermatophyta</taxon>
        <taxon>Magnoliopsida</taxon>
        <taxon>eudicotyledons</taxon>
        <taxon>Gunneridae</taxon>
        <taxon>Pentapetalae</taxon>
        <taxon>rosids</taxon>
        <taxon>malvids</taxon>
        <taxon>Brassicales</taxon>
        <taxon>Brassicaceae</taxon>
        <taxon>Brassiceae</taxon>
        <taxon>Brassica</taxon>
    </lineage>
</organism>
<dbReference type="AlphaFoldDB" id="M4FEQ8"/>
<accession>M4FEQ8</accession>
<reference evidence="2" key="2">
    <citation type="journal article" date="2018" name="Hortic Res">
        <title>Improved Brassica rapa reference genome by single-molecule sequencing and chromosome conformation capture technologies.</title>
        <authorList>
            <person name="Zhang L."/>
            <person name="Cai X."/>
            <person name="Wu J."/>
            <person name="Liu M."/>
            <person name="Grob S."/>
            <person name="Cheng F."/>
            <person name="Liang J."/>
            <person name="Cai C."/>
            <person name="Liu Z."/>
            <person name="Liu B."/>
            <person name="Wang F."/>
            <person name="Li S."/>
            <person name="Liu F."/>
            <person name="Li X."/>
            <person name="Cheng L."/>
            <person name="Yang W."/>
            <person name="Li M.H."/>
            <person name="Grossniklaus U."/>
            <person name="Zheng H."/>
            <person name="Wang X."/>
        </authorList>
    </citation>
    <scope>NUCLEOTIDE SEQUENCE [LARGE SCALE GENOMIC DNA]</scope>
    <source>
        <strain evidence="2">cv. Chiifu-401-42</strain>
    </source>
</reference>
<sequence length="136" mass="15416">MSLLEASFILCRVLHLFKSRDLVWELFLAPALVDLCVVDVRGPLSPIDGGFQRFHEACSRIHPLEKMGSEVPYRHLVPAGSSLPRGFCRGVRSPLVYLRDRRLITVEVSGYLVYVRWRTRVLRGPNFASMCSLEGS</sequence>
<dbReference type="HOGENOM" id="CLU_1878348_0_0_1"/>
<proteinExistence type="predicted"/>